<dbReference type="InterPro" id="IPR007267">
    <property type="entry name" value="GtrA_DPMS_TM"/>
</dbReference>
<gene>
    <name evidence="11" type="ORF">COT51_02600</name>
</gene>
<feature type="transmembrane region" description="Helical" evidence="8">
    <location>
        <begin position="275"/>
        <end position="292"/>
    </location>
</feature>
<evidence type="ECO:0000256" key="2">
    <source>
        <dbReference type="ARBA" id="ARBA00006739"/>
    </source>
</evidence>
<evidence type="ECO:0000256" key="7">
    <source>
        <dbReference type="ARBA" id="ARBA00023136"/>
    </source>
</evidence>
<dbReference type="Proteomes" id="UP000231098">
    <property type="component" value="Unassembled WGS sequence"/>
</dbReference>
<dbReference type="Pfam" id="PF00535">
    <property type="entry name" value="Glycos_transf_2"/>
    <property type="match status" value="1"/>
</dbReference>
<evidence type="ECO:0000256" key="1">
    <source>
        <dbReference type="ARBA" id="ARBA00004141"/>
    </source>
</evidence>
<evidence type="ECO:0000313" key="11">
    <source>
        <dbReference type="EMBL" id="PIS21472.1"/>
    </source>
</evidence>
<dbReference type="SUPFAM" id="SSF53448">
    <property type="entry name" value="Nucleotide-diphospho-sugar transferases"/>
    <property type="match status" value="1"/>
</dbReference>
<dbReference type="Pfam" id="PF04138">
    <property type="entry name" value="GtrA_DPMS_TM"/>
    <property type="match status" value="1"/>
</dbReference>
<protein>
    <submittedName>
        <fullName evidence="11">Glycosyltransferase family 2 protein</fullName>
    </submittedName>
</protein>
<evidence type="ECO:0000256" key="3">
    <source>
        <dbReference type="ARBA" id="ARBA00022676"/>
    </source>
</evidence>
<comment type="similarity">
    <text evidence="2">Belongs to the glycosyltransferase 2 family.</text>
</comment>
<dbReference type="EMBL" id="PEYV01000043">
    <property type="protein sequence ID" value="PIS21472.1"/>
    <property type="molecule type" value="Genomic_DNA"/>
</dbReference>
<keyword evidence="6 8" id="KW-1133">Transmembrane helix</keyword>
<dbReference type="PANTHER" id="PTHR43398">
    <property type="entry name" value="DOLICHOL-PHOSPHATE MANNOSYLTRANSFERASE SUBUNIT 1"/>
    <property type="match status" value="1"/>
</dbReference>
<feature type="non-terminal residue" evidence="11">
    <location>
        <position position="300"/>
    </location>
</feature>
<evidence type="ECO:0000259" key="9">
    <source>
        <dbReference type="Pfam" id="PF00535"/>
    </source>
</evidence>
<evidence type="ECO:0000313" key="12">
    <source>
        <dbReference type="Proteomes" id="UP000231098"/>
    </source>
</evidence>
<dbReference type="PANTHER" id="PTHR43398:SF1">
    <property type="entry name" value="DOLICHOL-PHOSPHATE MANNOSYLTRANSFERASE SUBUNIT 1"/>
    <property type="match status" value="1"/>
</dbReference>
<accession>A0A2H0X993</accession>
<dbReference type="CDD" id="cd06442">
    <property type="entry name" value="DPM1_like"/>
    <property type="match status" value="1"/>
</dbReference>
<organism evidence="11 12">
    <name type="scientific">candidate division WWE3 bacterium CG08_land_8_20_14_0_20_41_15</name>
    <dbReference type="NCBI Taxonomy" id="1975086"/>
    <lineage>
        <taxon>Bacteria</taxon>
        <taxon>Katanobacteria</taxon>
    </lineage>
</organism>
<dbReference type="InterPro" id="IPR001173">
    <property type="entry name" value="Glyco_trans_2-like"/>
</dbReference>
<keyword evidence="3" id="KW-0328">Glycosyltransferase</keyword>
<dbReference type="AlphaFoldDB" id="A0A2H0X993"/>
<name>A0A2H0X993_UNCKA</name>
<keyword evidence="7 8" id="KW-0472">Membrane</keyword>
<evidence type="ECO:0000256" key="5">
    <source>
        <dbReference type="ARBA" id="ARBA00022692"/>
    </source>
</evidence>
<feature type="domain" description="Glycosyltransferase 2-like" evidence="9">
    <location>
        <begin position="5"/>
        <end position="179"/>
    </location>
</feature>
<dbReference type="InterPro" id="IPR029044">
    <property type="entry name" value="Nucleotide-diphossugar_trans"/>
</dbReference>
<dbReference type="Gene3D" id="3.90.550.10">
    <property type="entry name" value="Spore Coat Polysaccharide Biosynthesis Protein SpsA, Chain A"/>
    <property type="match status" value="1"/>
</dbReference>
<feature type="domain" description="GtrA/DPMS transmembrane" evidence="10">
    <location>
        <begin position="250"/>
        <end position="299"/>
    </location>
</feature>
<dbReference type="GO" id="GO:0000271">
    <property type="term" value="P:polysaccharide biosynthetic process"/>
    <property type="evidence" value="ECO:0007669"/>
    <property type="project" value="InterPro"/>
</dbReference>
<keyword evidence="4 11" id="KW-0808">Transferase</keyword>
<sequence>MKIFVCIPTYNEAENISSTINAVLSEFEKIKNHEMNILVADDTSPDKTYEIVEKIAKSNPRVHLLLNPNKIGIGGAYIKAMKYAMNDLKADAVIELDADGQHKPSDIPRMVDLMDKENAEVVVGTRYIKGGKIPEEWGLKRKFFSVFGNMFARSVLWMWKYHDITTGFRLTKTSALKKVDLDNLISKQFAYKLHLYYALHKSGVKIVELPIEFVEREKGKSKITKKTLQESMRVVLTLRYRENEKFFKVCVIGLIGFVIQSTGFNILRLTGMEPWWANTIAVEFAIISNYLLNNFWTFSA</sequence>
<comment type="subcellular location">
    <subcellularLocation>
        <location evidence="1">Membrane</location>
        <topology evidence="1">Multi-pass membrane protein</topology>
    </subcellularLocation>
</comment>
<feature type="transmembrane region" description="Helical" evidence="8">
    <location>
        <begin position="246"/>
        <end position="269"/>
    </location>
</feature>
<dbReference type="FunFam" id="3.90.550.10:FF:000122">
    <property type="entry name" value="Dolichol-phosphate mannosyltransferase subunit 1"/>
    <property type="match status" value="1"/>
</dbReference>
<evidence type="ECO:0000256" key="4">
    <source>
        <dbReference type="ARBA" id="ARBA00022679"/>
    </source>
</evidence>
<keyword evidence="5 8" id="KW-0812">Transmembrane</keyword>
<dbReference type="GO" id="GO:0004582">
    <property type="term" value="F:dolichyl-phosphate beta-D-mannosyltransferase activity"/>
    <property type="evidence" value="ECO:0007669"/>
    <property type="project" value="InterPro"/>
</dbReference>
<dbReference type="GO" id="GO:0016020">
    <property type="term" value="C:membrane"/>
    <property type="evidence" value="ECO:0007669"/>
    <property type="project" value="UniProtKB-SubCell"/>
</dbReference>
<reference evidence="12" key="1">
    <citation type="submission" date="2017-09" db="EMBL/GenBank/DDBJ databases">
        <title>Depth-based differentiation of microbial function through sediment-hosted aquifers and enrichment of novel symbionts in the deep terrestrial subsurface.</title>
        <authorList>
            <person name="Probst A.J."/>
            <person name="Ladd B."/>
            <person name="Jarett J.K."/>
            <person name="Geller-Mcgrath D.E."/>
            <person name="Sieber C.M.K."/>
            <person name="Emerson J.B."/>
            <person name="Anantharaman K."/>
            <person name="Thomas B.C."/>
            <person name="Malmstrom R."/>
            <person name="Stieglmeier M."/>
            <person name="Klingl A."/>
            <person name="Woyke T."/>
            <person name="Ryan C.M."/>
            <person name="Banfield J.F."/>
        </authorList>
    </citation>
    <scope>NUCLEOTIDE SEQUENCE [LARGE SCALE GENOMIC DNA]</scope>
</reference>
<evidence type="ECO:0000256" key="6">
    <source>
        <dbReference type="ARBA" id="ARBA00022989"/>
    </source>
</evidence>
<evidence type="ECO:0000259" key="10">
    <source>
        <dbReference type="Pfam" id="PF04138"/>
    </source>
</evidence>
<dbReference type="GO" id="GO:0009247">
    <property type="term" value="P:glycolipid biosynthetic process"/>
    <property type="evidence" value="ECO:0007669"/>
    <property type="project" value="TreeGrafter"/>
</dbReference>
<evidence type="ECO:0000256" key="8">
    <source>
        <dbReference type="SAM" id="Phobius"/>
    </source>
</evidence>
<proteinExistence type="inferred from homology"/>
<comment type="caution">
    <text evidence="11">The sequence shown here is derived from an EMBL/GenBank/DDBJ whole genome shotgun (WGS) entry which is preliminary data.</text>
</comment>
<dbReference type="InterPro" id="IPR039528">
    <property type="entry name" value="DPM1-like"/>
</dbReference>